<dbReference type="AlphaFoldDB" id="A0A4Q2DCG2"/>
<gene>
    <name evidence="1" type="ORF">EST38_g8434</name>
</gene>
<sequence>MDHSGILYHSYDSASGSFTAAQVPLEEVKVKVWIADGPSHNLGPEVL</sequence>
<protein>
    <submittedName>
        <fullName evidence="1">Uncharacterized protein</fullName>
    </submittedName>
</protein>
<proteinExistence type="predicted"/>
<reference evidence="1 2" key="1">
    <citation type="submission" date="2019-01" db="EMBL/GenBank/DDBJ databases">
        <title>Draft genome sequence of Psathyrella aberdarensis IHI B618.</title>
        <authorList>
            <person name="Buettner E."/>
            <person name="Kellner H."/>
        </authorList>
    </citation>
    <scope>NUCLEOTIDE SEQUENCE [LARGE SCALE GENOMIC DNA]</scope>
    <source>
        <strain evidence="1 2">IHI B618</strain>
    </source>
</reference>
<comment type="caution">
    <text evidence="1">The sequence shown here is derived from an EMBL/GenBank/DDBJ whole genome shotgun (WGS) entry which is preliminary data.</text>
</comment>
<name>A0A4Q2DCG2_9AGAR</name>
<organism evidence="1 2">
    <name type="scientific">Candolleomyces aberdarensis</name>
    <dbReference type="NCBI Taxonomy" id="2316362"/>
    <lineage>
        <taxon>Eukaryota</taxon>
        <taxon>Fungi</taxon>
        <taxon>Dikarya</taxon>
        <taxon>Basidiomycota</taxon>
        <taxon>Agaricomycotina</taxon>
        <taxon>Agaricomycetes</taxon>
        <taxon>Agaricomycetidae</taxon>
        <taxon>Agaricales</taxon>
        <taxon>Agaricineae</taxon>
        <taxon>Psathyrellaceae</taxon>
        <taxon>Candolleomyces</taxon>
    </lineage>
</organism>
<dbReference type="OrthoDB" id="1729737at2759"/>
<dbReference type="EMBL" id="SDEE01000342">
    <property type="protein sequence ID" value="RXW17410.1"/>
    <property type="molecule type" value="Genomic_DNA"/>
</dbReference>
<evidence type="ECO:0000313" key="1">
    <source>
        <dbReference type="EMBL" id="RXW17410.1"/>
    </source>
</evidence>
<keyword evidence="2" id="KW-1185">Reference proteome</keyword>
<dbReference type="Proteomes" id="UP000290288">
    <property type="component" value="Unassembled WGS sequence"/>
</dbReference>
<evidence type="ECO:0000313" key="2">
    <source>
        <dbReference type="Proteomes" id="UP000290288"/>
    </source>
</evidence>
<accession>A0A4Q2DCG2</accession>